<reference evidence="15" key="4">
    <citation type="submission" date="2025-05" db="UniProtKB">
        <authorList>
            <consortium name="EnsemblFungi"/>
        </authorList>
    </citation>
    <scope>IDENTIFICATION</scope>
    <source>
        <strain evidence="15">isolate 1-1 / race 1 (BBBD)</strain>
    </source>
</reference>
<organism evidence="14">
    <name type="scientific">Puccinia triticina (isolate 1-1 / race 1 (BBBD))</name>
    <name type="common">Brown leaf rust fungus</name>
    <dbReference type="NCBI Taxonomy" id="630390"/>
    <lineage>
        <taxon>Eukaryota</taxon>
        <taxon>Fungi</taxon>
        <taxon>Dikarya</taxon>
        <taxon>Basidiomycota</taxon>
        <taxon>Pucciniomycotina</taxon>
        <taxon>Pucciniomycetes</taxon>
        <taxon>Pucciniales</taxon>
        <taxon>Pucciniaceae</taxon>
        <taxon>Puccinia</taxon>
    </lineage>
</organism>
<dbReference type="STRING" id="630390.A0A180GHX1"/>
<dbReference type="GO" id="GO:0030866">
    <property type="term" value="P:cortical actin cytoskeleton organization"/>
    <property type="evidence" value="ECO:0007669"/>
    <property type="project" value="EnsemblFungi"/>
</dbReference>
<dbReference type="CDD" id="cd17303">
    <property type="entry name" value="PIPKc_PIP5K_yeast_like"/>
    <property type="match status" value="1"/>
</dbReference>
<dbReference type="PROSITE" id="PS51455">
    <property type="entry name" value="PIPK"/>
    <property type="match status" value="1"/>
</dbReference>
<reference evidence="15 16" key="3">
    <citation type="journal article" date="2017" name="G3 (Bethesda)">
        <title>Comparative analysis highlights variable genome content of wheat rusts and divergence of the mating loci.</title>
        <authorList>
            <person name="Cuomo C.A."/>
            <person name="Bakkeren G."/>
            <person name="Khalil H.B."/>
            <person name="Panwar V."/>
            <person name="Joly D."/>
            <person name="Linning R."/>
            <person name="Sakthikumar S."/>
            <person name="Song X."/>
            <person name="Adiconis X."/>
            <person name="Fan L."/>
            <person name="Goldberg J.M."/>
            <person name="Levin J.Z."/>
            <person name="Young S."/>
            <person name="Zeng Q."/>
            <person name="Anikster Y."/>
            <person name="Bruce M."/>
            <person name="Wang M."/>
            <person name="Yin C."/>
            <person name="McCallum B."/>
            <person name="Szabo L.J."/>
            <person name="Hulbert S."/>
            <person name="Chen X."/>
            <person name="Fellers J.P."/>
        </authorList>
    </citation>
    <scope>NUCLEOTIDE SEQUENCE</scope>
    <source>
        <strain evidence="16">Isolate 1-1 / race 1 (BBBD)</strain>
        <strain evidence="15">isolate 1-1 / race 1 (BBBD)</strain>
    </source>
</reference>
<dbReference type="GO" id="GO:0005634">
    <property type="term" value="C:nucleus"/>
    <property type="evidence" value="ECO:0007669"/>
    <property type="project" value="EnsemblFungi"/>
</dbReference>
<evidence type="ECO:0000256" key="8">
    <source>
        <dbReference type="ARBA" id="ARBA00078403"/>
    </source>
</evidence>
<gene>
    <name evidence="14" type="ORF">PTTG_27805</name>
</gene>
<feature type="domain" description="PIPK" evidence="13">
    <location>
        <begin position="118"/>
        <end position="484"/>
    </location>
</feature>
<dbReference type="GO" id="GO:0070273">
    <property type="term" value="F:phosphatidylinositol-4-phosphate binding"/>
    <property type="evidence" value="ECO:0007669"/>
    <property type="project" value="EnsemblFungi"/>
</dbReference>
<dbReference type="InterPro" id="IPR027483">
    <property type="entry name" value="PInositol-4-P-4/5-kinase_C_sf"/>
</dbReference>
<feature type="compositionally biased region" description="Polar residues" evidence="12">
    <location>
        <begin position="562"/>
        <end position="576"/>
    </location>
</feature>
<dbReference type="Proteomes" id="UP000005240">
    <property type="component" value="Unassembled WGS sequence"/>
</dbReference>
<keyword evidence="4 11" id="KW-0808">Transferase</keyword>
<protein>
    <recommendedName>
        <fullName evidence="2">1-phosphatidylinositol-4-phosphate 5-kinase</fullName>
        <ecNumber evidence="2">2.7.1.68</ecNumber>
    </recommendedName>
    <alternativeName>
        <fullName evidence="10">1-phosphatidylinositol 4-phosphate kinase</fullName>
    </alternativeName>
    <alternativeName>
        <fullName evidence="8">Diphosphoinositide kinase</fullName>
    </alternativeName>
    <alternativeName>
        <fullName evidence="9">PIP5K</fullName>
    </alternativeName>
</protein>
<evidence type="ECO:0000256" key="10">
    <source>
        <dbReference type="ARBA" id="ARBA00082306"/>
    </source>
</evidence>
<feature type="region of interest" description="Disordered" evidence="12">
    <location>
        <begin position="1"/>
        <end position="106"/>
    </location>
</feature>
<dbReference type="FunFam" id="3.30.800.10:FF:000009">
    <property type="entry name" value="Phosphatidylinositol 4-phosphate 5-kinase its3"/>
    <property type="match status" value="1"/>
</dbReference>
<reference evidence="14" key="2">
    <citation type="submission" date="2016-05" db="EMBL/GenBank/DDBJ databases">
        <title>Comparative analysis highlights variable genome content of wheat rusts and divergence of the mating loci.</title>
        <authorList>
            <person name="Cuomo C.A."/>
            <person name="Bakkeren G."/>
            <person name="Szabo L."/>
            <person name="Khalil H."/>
            <person name="Joly D."/>
            <person name="Goldberg J."/>
            <person name="Young S."/>
            <person name="Zeng Q."/>
            <person name="Fellers J."/>
        </authorList>
    </citation>
    <scope>NUCLEOTIDE SEQUENCE [LARGE SCALE GENOMIC DNA]</scope>
    <source>
        <strain evidence="14">1-1 BBBD Race 1</strain>
    </source>
</reference>
<sequence>MHAQPPTAPCPPSRPSHASHLPDPPNTPPISPTKHDCFDDQLARHAQVIRQQRQSRRIEHIDDTDPPASIAIPTPTHHPRLSASNDPAQRSNRDHPRRRVSGPNNDVQGGVLVGNLIGEGHVNYVLMYNMLTGIRIGVSRCQAKVRRPLTDADYTARHKFTFDVVGNELTPSAKYDFKFKDYAPWVFRELREYFHLDPADYLLSLTAKYILSELGSPGKSGSFFYFSRDYRFIIKTIHPAENKFLRSILKDYHEHVKANPHTLLSRFYGLHRVKLPRGPKIHFVIMNNLFPPHRDIHETFDLKGSAVGREYPEEKAKAGSVLKDLNWIHRGRKIELGPTKKGLFEEQLKRDTSLLQHLGIMDYSLLIGLHDMARGNSEGLRDDQLRVFQIFAQYAHRLPAKDRFIEKKKFIFYQDEGGFMASDDANAPLPVIYYLGIIDILTPYSFVKKFEHFWKGMSHDKEMISAVPPGEYGDRFLNFLFSVIRGGDPSLRPRMHVNPPAPFRFPPHPVAAAAVPSSLSSGSGALHSYQNQNHNQIQIQNQNLNQTQNQNSNKNFNKHPSQHASSTPTPAPQRTQHPGAPHP</sequence>
<evidence type="ECO:0000256" key="6">
    <source>
        <dbReference type="ARBA" id="ARBA00022777"/>
    </source>
</evidence>
<dbReference type="AlphaFoldDB" id="A0A180GHX1"/>
<evidence type="ECO:0000256" key="12">
    <source>
        <dbReference type="SAM" id="MobiDB-lite"/>
    </source>
</evidence>
<evidence type="ECO:0000256" key="3">
    <source>
        <dbReference type="ARBA" id="ARBA00022553"/>
    </source>
</evidence>
<dbReference type="EC" id="2.7.1.68" evidence="2"/>
<evidence type="ECO:0000256" key="2">
    <source>
        <dbReference type="ARBA" id="ARBA00012172"/>
    </source>
</evidence>
<dbReference type="GO" id="GO:0032153">
    <property type="term" value="C:cell division site"/>
    <property type="evidence" value="ECO:0007669"/>
    <property type="project" value="EnsemblFungi"/>
</dbReference>
<keyword evidence="7 11" id="KW-0067">ATP-binding</keyword>
<evidence type="ECO:0000313" key="15">
    <source>
        <dbReference type="EnsemblFungi" id="PTTG_27805-t43_1-p1"/>
    </source>
</evidence>
<dbReference type="SMART" id="SM00330">
    <property type="entry name" value="PIPKc"/>
    <property type="match status" value="1"/>
</dbReference>
<keyword evidence="16" id="KW-1185">Reference proteome</keyword>
<feature type="compositionally biased region" description="Pro residues" evidence="12">
    <location>
        <begin position="1"/>
        <end position="14"/>
    </location>
</feature>
<accession>A0A180GHX1</accession>
<dbReference type="PANTHER" id="PTHR23086:SF8">
    <property type="entry name" value="PHOSPHATIDYLINOSITOL 5-PHOSPHATE 4-KINASE, ISOFORM A"/>
    <property type="match status" value="1"/>
</dbReference>
<evidence type="ECO:0000313" key="16">
    <source>
        <dbReference type="Proteomes" id="UP000005240"/>
    </source>
</evidence>
<keyword evidence="5 11" id="KW-0547">Nucleotide-binding</keyword>
<proteinExistence type="predicted"/>
<evidence type="ECO:0000256" key="11">
    <source>
        <dbReference type="PROSITE-ProRule" id="PRU00781"/>
    </source>
</evidence>
<comment type="catalytic activity">
    <reaction evidence="1">
        <text>a 1,2-diacyl-sn-glycero-3-phospho-(1D-myo-inositol 4-phosphate) + ATP = a 1,2-diacyl-sn-glycero-3-phospho-(1D-myo-inositol-4,5-bisphosphate) + ADP + H(+)</text>
        <dbReference type="Rhea" id="RHEA:14425"/>
        <dbReference type="ChEBI" id="CHEBI:15378"/>
        <dbReference type="ChEBI" id="CHEBI:30616"/>
        <dbReference type="ChEBI" id="CHEBI:58178"/>
        <dbReference type="ChEBI" id="CHEBI:58456"/>
        <dbReference type="ChEBI" id="CHEBI:456216"/>
        <dbReference type="EC" id="2.7.1.68"/>
    </reaction>
</comment>
<dbReference type="InterPro" id="IPR027484">
    <property type="entry name" value="PInositol-4-P-5-kinase_N"/>
</dbReference>
<dbReference type="GO" id="GO:0052811">
    <property type="term" value="F:1-phosphatidylinositol-3-phosphate 4-kinase activity"/>
    <property type="evidence" value="ECO:0007669"/>
    <property type="project" value="EnsemblFungi"/>
</dbReference>
<evidence type="ECO:0000259" key="13">
    <source>
        <dbReference type="PROSITE" id="PS51455"/>
    </source>
</evidence>
<evidence type="ECO:0000256" key="4">
    <source>
        <dbReference type="ARBA" id="ARBA00022679"/>
    </source>
</evidence>
<keyword evidence="3" id="KW-0597">Phosphoprotein</keyword>
<reference evidence="14" key="1">
    <citation type="submission" date="2009-11" db="EMBL/GenBank/DDBJ databases">
        <authorList>
            <consortium name="The Broad Institute Genome Sequencing Platform"/>
            <person name="Ward D."/>
            <person name="Feldgarden M."/>
            <person name="Earl A."/>
            <person name="Young S.K."/>
            <person name="Zeng Q."/>
            <person name="Koehrsen M."/>
            <person name="Alvarado L."/>
            <person name="Berlin A."/>
            <person name="Bochicchio J."/>
            <person name="Borenstein D."/>
            <person name="Chapman S.B."/>
            <person name="Chen Z."/>
            <person name="Engels R."/>
            <person name="Freedman E."/>
            <person name="Gellesch M."/>
            <person name="Goldberg J."/>
            <person name="Griggs A."/>
            <person name="Gujja S."/>
            <person name="Heilman E."/>
            <person name="Heiman D."/>
            <person name="Hepburn T."/>
            <person name="Howarth C."/>
            <person name="Jen D."/>
            <person name="Larson L."/>
            <person name="Lewis B."/>
            <person name="Mehta T."/>
            <person name="Park D."/>
            <person name="Pearson M."/>
            <person name="Roberts A."/>
            <person name="Saif S."/>
            <person name="Shea T."/>
            <person name="Shenoy N."/>
            <person name="Sisk P."/>
            <person name="Stolte C."/>
            <person name="Sykes S."/>
            <person name="Thomson T."/>
            <person name="Walk T."/>
            <person name="White J."/>
            <person name="Yandava C."/>
            <person name="Izard J."/>
            <person name="Baranova O.V."/>
            <person name="Blanton J.M."/>
            <person name="Tanner A.C."/>
            <person name="Dewhirst F.E."/>
            <person name="Haas B."/>
            <person name="Nusbaum C."/>
            <person name="Birren B."/>
        </authorList>
    </citation>
    <scope>NUCLEOTIDE SEQUENCE [LARGE SCALE GENOMIC DNA]</scope>
    <source>
        <strain evidence="14">1-1 BBBD Race 1</strain>
    </source>
</reference>
<dbReference type="GO" id="GO:1902412">
    <property type="term" value="P:regulation of mitotic cytokinesis"/>
    <property type="evidence" value="ECO:0007669"/>
    <property type="project" value="EnsemblFungi"/>
</dbReference>
<dbReference type="OrthoDB" id="20783at2759"/>
<dbReference type="GO" id="GO:0005886">
    <property type="term" value="C:plasma membrane"/>
    <property type="evidence" value="ECO:0007669"/>
    <property type="project" value="EnsemblFungi"/>
</dbReference>
<dbReference type="SUPFAM" id="SSF56104">
    <property type="entry name" value="SAICAR synthase-like"/>
    <property type="match status" value="1"/>
</dbReference>
<keyword evidence="6 11" id="KW-0418">Kinase</keyword>
<dbReference type="Gene3D" id="3.30.800.10">
    <property type="entry name" value="Phosphatidylinositol Phosphate Kinase II Beta"/>
    <property type="match status" value="1"/>
</dbReference>
<feature type="compositionally biased region" description="Pro residues" evidence="12">
    <location>
        <begin position="22"/>
        <end position="31"/>
    </location>
</feature>
<dbReference type="VEuPathDB" id="FungiDB:PTTG_27805"/>
<dbReference type="GO" id="GO:0016308">
    <property type="term" value="F:1-phosphatidylinositol-4-phosphate 5-kinase activity"/>
    <property type="evidence" value="ECO:0007669"/>
    <property type="project" value="UniProtKB-EC"/>
</dbReference>
<evidence type="ECO:0000313" key="14">
    <source>
        <dbReference type="EMBL" id="OAV92028.1"/>
    </source>
</evidence>
<feature type="compositionally biased region" description="Low complexity" evidence="12">
    <location>
        <begin position="546"/>
        <end position="555"/>
    </location>
</feature>
<evidence type="ECO:0000256" key="7">
    <source>
        <dbReference type="ARBA" id="ARBA00022840"/>
    </source>
</evidence>
<dbReference type="EnsemblFungi" id="PTTG_27805-t43_1">
    <property type="protein sequence ID" value="PTTG_27805-t43_1-p1"/>
    <property type="gene ID" value="PTTG_27805"/>
</dbReference>
<feature type="region of interest" description="Disordered" evidence="12">
    <location>
        <begin position="546"/>
        <end position="583"/>
    </location>
</feature>
<feature type="compositionally biased region" description="Basic and acidic residues" evidence="12">
    <location>
        <begin position="33"/>
        <end position="43"/>
    </location>
</feature>
<dbReference type="GO" id="GO:0005524">
    <property type="term" value="F:ATP binding"/>
    <property type="evidence" value="ECO:0007669"/>
    <property type="project" value="UniProtKB-UniRule"/>
</dbReference>
<dbReference type="GO" id="GO:1902635">
    <property type="term" value="P:1-phosphatidyl-1D-myo-inositol 4,5-bisphosphate biosynthetic process"/>
    <property type="evidence" value="ECO:0007669"/>
    <property type="project" value="EnsemblFungi"/>
</dbReference>
<dbReference type="Gene3D" id="3.30.810.10">
    <property type="entry name" value="2-Layer Sandwich"/>
    <property type="match status" value="1"/>
</dbReference>
<dbReference type="Pfam" id="PF01504">
    <property type="entry name" value="PIP5K"/>
    <property type="match status" value="1"/>
</dbReference>
<evidence type="ECO:0000256" key="1">
    <source>
        <dbReference type="ARBA" id="ARBA00000444"/>
    </source>
</evidence>
<evidence type="ECO:0000256" key="5">
    <source>
        <dbReference type="ARBA" id="ARBA00022741"/>
    </source>
</evidence>
<evidence type="ECO:0000256" key="9">
    <source>
        <dbReference type="ARBA" id="ARBA00080374"/>
    </source>
</evidence>
<dbReference type="InterPro" id="IPR002498">
    <property type="entry name" value="PInositol-4-P-4/5-kinase_core"/>
</dbReference>
<dbReference type="EMBL" id="ADAS02000071">
    <property type="protein sequence ID" value="OAV92028.1"/>
    <property type="molecule type" value="Genomic_DNA"/>
</dbReference>
<name>A0A180GHX1_PUCT1</name>
<dbReference type="PANTHER" id="PTHR23086">
    <property type="entry name" value="PHOSPHATIDYLINOSITOL-4-PHOSPHATE 5-KINASE"/>
    <property type="match status" value="1"/>
</dbReference>
<dbReference type="InterPro" id="IPR023610">
    <property type="entry name" value="PInositol-4/5-P-5/4-kinase"/>
</dbReference>
<dbReference type="GO" id="GO:0032266">
    <property type="term" value="F:phosphatidylinositol-3-phosphate binding"/>
    <property type="evidence" value="ECO:0007669"/>
    <property type="project" value="EnsemblFungi"/>
</dbReference>